<dbReference type="Pfam" id="PF05651">
    <property type="entry name" value="Diacid_rec"/>
    <property type="match status" value="1"/>
</dbReference>
<dbReference type="Proteomes" id="UP001575652">
    <property type="component" value="Unassembled WGS sequence"/>
</dbReference>
<reference evidence="3 4" key="1">
    <citation type="submission" date="2024-09" db="EMBL/GenBank/DDBJ databases">
        <authorList>
            <person name="Salinas-Garcia M.A."/>
            <person name="Prieme A."/>
        </authorList>
    </citation>
    <scope>NUCLEOTIDE SEQUENCE [LARGE SCALE GENOMIC DNA]</scope>
    <source>
        <strain evidence="3 4">DSM 21081</strain>
    </source>
</reference>
<dbReference type="PANTHER" id="PTHR33744:SF15">
    <property type="entry name" value="CARBOHYDRATE DIACID REGULATOR"/>
    <property type="match status" value="1"/>
</dbReference>
<gene>
    <name evidence="3" type="ORF">ACETWP_14660</name>
</gene>
<dbReference type="InterPro" id="IPR051448">
    <property type="entry name" value="CdaR-like_regulators"/>
</dbReference>
<dbReference type="InterPro" id="IPR042070">
    <property type="entry name" value="PucR_C-HTH_sf"/>
</dbReference>
<dbReference type="RefSeq" id="WP_373973007.1">
    <property type="nucleotide sequence ID" value="NZ_JBHDLJ010000014.1"/>
</dbReference>
<evidence type="ECO:0000313" key="3">
    <source>
        <dbReference type="EMBL" id="MFB0835831.1"/>
    </source>
</evidence>
<sequence length="374" mass="38967">MSAPLSRGLAQRVVDQVSPALAHNINVMDRAGIVIASRDPARIGTLHRGAREAAATGVPAVIHAGEEPAGARPGVNLPLTLDGDIVGVVGLTGDPATVLPVAQILVLTIGLLLTRERELDASARREARDRDLLSRLVNSDLDARAVGASLAGDAPRLAAPWRLAAVVDAPSPASAESRLPRNLLDITRRLESTGRFRWASFQGALWVLGRATEHDDDALAAAGMAAAAASGTTSNASATLLVRGDACPDIETLGGSAKTLGALLARPRFLPTGSPVLRSGELTAELAVACMPAETARHLASHVSGLSAVHRATVNAYLDSGRSISETARALFAHRNTVIQRLDRIAETTGLDPRDPRQSLTLRLGLVAARGWAT</sequence>
<dbReference type="PANTHER" id="PTHR33744">
    <property type="entry name" value="CARBOHYDRATE DIACID REGULATOR"/>
    <property type="match status" value="1"/>
</dbReference>
<organism evidence="3 4">
    <name type="scientific">Arthrobacter halodurans</name>
    <dbReference type="NCBI Taxonomy" id="516699"/>
    <lineage>
        <taxon>Bacteria</taxon>
        <taxon>Bacillati</taxon>
        <taxon>Actinomycetota</taxon>
        <taxon>Actinomycetes</taxon>
        <taxon>Micrococcales</taxon>
        <taxon>Micrococcaceae</taxon>
        <taxon>Arthrobacter</taxon>
    </lineage>
</organism>
<evidence type="ECO:0000313" key="4">
    <source>
        <dbReference type="Proteomes" id="UP001575652"/>
    </source>
</evidence>
<feature type="domain" description="Putative sugar diacid recognition" evidence="1">
    <location>
        <begin position="5"/>
        <end position="133"/>
    </location>
</feature>
<feature type="domain" description="PucR C-terminal helix-turn-helix" evidence="2">
    <location>
        <begin position="312"/>
        <end position="367"/>
    </location>
</feature>
<dbReference type="Pfam" id="PF13556">
    <property type="entry name" value="HTH_30"/>
    <property type="match status" value="1"/>
</dbReference>
<accession>A0ABV4UQ94</accession>
<dbReference type="EMBL" id="JBHDLJ010000014">
    <property type="protein sequence ID" value="MFB0835831.1"/>
    <property type="molecule type" value="Genomic_DNA"/>
</dbReference>
<dbReference type="Gene3D" id="1.10.10.2840">
    <property type="entry name" value="PucR C-terminal helix-turn-helix domain"/>
    <property type="match status" value="1"/>
</dbReference>
<evidence type="ECO:0000259" key="2">
    <source>
        <dbReference type="Pfam" id="PF13556"/>
    </source>
</evidence>
<protein>
    <submittedName>
        <fullName evidence="3">CdaR family transcriptional regulator</fullName>
    </submittedName>
</protein>
<dbReference type="InterPro" id="IPR008599">
    <property type="entry name" value="Diacid_rec"/>
</dbReference>
<proteinExistence type="predicted"/>
<name>A0ABV4UQ94_9MICC</name>
<keyword evidence="4" id="KW-1185">Reference proteome</keyword>
<comment type="caution">
    <text evidence="3">The sequence shown here is derived from an EMBL/GenBank/DDBJ whole genome shotgun (WGS) entry which is preliminary data.</text>
</comment>
<evidence type="ECO:0000259" key="1">
    <source>
        <dbReference type="Pfam" id="PF05651"/>
    </source>
</evidence>
<dbReference type="InterPro" id="IPR025736">
    <property type="entry name" value="PucR_C-HTH_dom"/>
</dbReference>